<dbReference type="Gene3D" id="1.20.1260.30">
    <property type="match status" value="1"/>
</dbReference>
<accession>A0A1F6TSU8</accession>
<protein>
    <submittedName>
        <fullName evidence="3">Uncharacterized protein</fullName>
    </submittedName>
</protein>
<dbReference type="EMBL" id="MFTA01000154">
    <property type="protein sequence ID" value="OGI48217.1"/>
    <property type="molecule type" value="Genomic_DNA"/>
</dbReference>
<organism evidence="3 4">
    <name type="scientific">Candidatus Muproteobacteria bacterium RIFCSPHIGHO2_02_FULL_65_16</name>
    <dbReference type="NCBI Taxonomy" id="1817766"/>
    <lineage>
        <taxon>Bacteria</taxon>
        <taxon>Pseudomonadati</taxon>
        <taxon>Pseudomonadota</taxon>
        <taxon>Candidatus Muproteobacteria</taxon>
    </lineage>
</organism>
<evidence type="ECO:0000313" key="4">
    <source>
        <dbReference type="Proteomes" id="UP000179362"/>
    </source>
</evidence>
<name>A0A1F6TSU8_9PROT</name>
<dbReference type="AlphaFoldDB" id="A0A1F6TSU8"/>
<gene>
    <name evidence="3" type="ORF">A3B81_06450</name>
</gene>
<dbReference type="Proteomes" id="UP000179362">
    <property type="component" value="Unassembled WGS sequence"/>
</dbReference>
<evidence type="ECO:0000313" key="3">
    <source>
        <dbReference type="EMBL" id="OGI48217.1"/>
    </source>
</evidence>
<keyword evidence="2" id="KW-0680">Restriction system</keyword>
<proteinExistence type="inferred from homology"/>
<reference evidence="3 4" key="1">
    <citation type="journal article" date="2016" name="Nat. Commun.">
        <title>Thousands of microbial genomes shed light on interconnected biogeochemical processes in an aquifer system.</title>
        <authorList>
            <person name="Anantharaman K."/>
            <person name="Brown C.T."/>
            <person name="Hug L.A."/>
            <person name="Sharon I."/>
            <person name="Castelle C.J."/>
            <person name="Probst A.J."/>
            <person name="Thomas B.C."/>
            <person name="Singh A."/>
            <person name="Wilkins M.J."/>
            <person name="Karaoz U."/>
            <person name="Brodie E.L."/>
            <person name="Williams K.H."/>
            <person name="Hubbard S.S."/>
            <person name="Banfield J.F."/>
        </authorList>
    </citation>
    <scope>NUCLEOTIDE SEQUENCE [LARGE SCALE GENOMIC DNA]</scope>
</reference>
<dbReference type="InterPro" id="IPR038333">
    <property type="entry name" value="T1MK-like_N_sf"/>
</dbReference>
<dbReference type="GO" id="GO:0009307">
    <property type="term" value="P:DNA restriction-modification system"/>
    <property type="evidence" value="ECO:0007669"/>
    <property type="project" value="UniProtKB-KW"/>
</dbReference>
<sequence>MVPKNEKRKSETKTSTSGANLGFEAKLWAAADALRNSMDAAEYLPAPRLQEPIKDPARFPWYEVTKVQHY</sequence>
<comment type="similarity">
    <text evidence="1">Belongs to the N(4)/N(6)-methyltransferase family.</text>
</comment>
<comment type="caution">
    <text evidence="3">The sequence shown here is derived from an EMBL/GenBank/DDBJ whole genome shotgun (WGS) entry which is preliminary data.</text>
</comment>
<evidence type="ECO:0000256" key="1">
    <source>
        <dbReference type="ARBA" id="ARBA00006594"/>
    </source>
</evidence>
<evidence type="ECO:0000256" key="2">
    <source>
        <dbReference type="ARBA" id="ARBA00022747"/>
    </source>
</evidence>